<accession>A0A096AUH6</accession>
<dbReference type="AlphaFoldDB" id="A0A096AUH6"/>
<sequence>MRNKTSEWFECGVSYLKQNDKGEIKEVKERYVVEAPTFGSAEEVIIKEILPYVTEGGVTVRTVARPKYQEICFSDDAKDDKFYKVKILTKEINENDGSEKEVPSFHLIQAVSLETARNAVINTVYAASMADYEIASISKTSVIDVVIKETE</sequence>
<proteinExistence type="predicted"/>
<dbReference type="Pfam" id="PF14902">
    <property type="entry name" value="DUF4494"/>
    <property type="match status" value="1"/>
</dbReference>
<dbReference type="Proteomes" id="UP000029538">
    <property type="component" value="Unassembled WGS sequence"/>
</dbReference>
<evidence type="ECO:0000313" key="1">
    <source>
        <dbReference type="EMBL" id="KGF50371.1"/>
    </source>
</evidence>
<dbReference type="RefSeq" id="WP_036882244.1">
    <property type="nucleotide sequence ID" value="NZ_JRNR01000004.1"/>
</dbReference>
<evidence type="ECO:0000313" key="2">
    <source>
        <dbReference type="Proteomes" id="UP000029538"/>
    </source>
</evidence>
<comment type="caution">
    <text evidence="1">The sequence shown here is derived from an EMBL/GenBank/DDBJ whole genome shotgun (WGS) entry which is preliminary data.</text>
</comment>
<protein>
    <submittedName>
        <fullName evidence="1">Uncharacterized protein</fullName>
    </submittedName>
</protein>
<gene>
    <name evidence="1" type="ORF">HMPREF0654_01450</name>
</gene>
<name>A0A096AUH6_9BACT</name>
<dbReference type="EMBL" id="JRNR01000004">
    <property type="protein sequence ID" value="KGF50371.1"/>
    <property type="molecule type" value="Genomic_DNA"/>
</dbReference>
<reference evidence="1 2" key="1">
    <citation type="submission" date="2014-07" db="EMBL/GenBank/DDBJ databases">
        <authorList>
            <person name="McCorrison J."/>
            <person name="Sanka R."/>
            <person name="Torralba M."/>
            <person name="Gillis M."/>
            <person name="Haft D.H."/>
            <person name="Methe B."/>
            <person name="Sutton G."/>
            <person name="Nelson K.E."/>
        </authorList>
    </citation>
    <scope>NUCLEOTIDE SEQUENCE [LARGE SCALE GENOMIC DNA]</scope>
    <source>
        <strain evidence="1 2">DNF00882</strain>
    </source>
</reference>
<organism evidence="1 2">
    <name type="scientific">Prevotella disiens DNF00882</name>
    <dbReference type="NCBI Taxonomy" id="1401075"/>
    <lineage>
        <taxon>Bacteria</taxon>
        <taxon>Pseudomonadati</taxon>
        <taxon>Bacteroidota</taxon>
        <taxon>Bacteroidia</taxon>
        <taxon>Bacteroidales</taxon>
        <taxon>Prevotellaceae</taxon>
        <taxon>Prevotella</taxon>
    </lineage>
</organism>
<dbReference type="InterPro" id="IPR027848">
    <property type="entry name" value="DUF4494"/>
</dbReference>